<dbReference type="Proteomes" id="UP001431783">
    <property type="component" value="Unassembled WGS sequence"/>
</dbReference>
<evidence type="ECO:0000313" key="4">
    <source>
        <dbReference type="Proteomes" id="UP001431783"/>
    </source>
</evidence>
<feature type="chain" id="PRO_5043710589" evidence="2">
    <location>
        <begin position="21"/>
        <end position="137"/>
    </location>
</feature>
<evidence type="ECO:0000256" key="1">
    <source>
        <dbReference type="SAM" id="Phobius"/>
    </source>
</evidence>
<proteinExistence type="predicted"/>
<feature type="transmembrane region" description="Helical" evidence="1">
    <location>
        <begin position="86"/>
        <end position="106"/>
    </location>
</feature>
<sequence>MNLCKIFQMFVLMLIYFCDQHRVFSTSETSEDNTELSSSSWGVDTSEGQWSLGERIPMTSEFDLLTEEEGRGRKKMKRIKKRLEKFLLPLLLAYKLKFFTLIPVMIGGLLLLTGATGLAGFFFALFAAVMGLKHHDH</sequence>
<evidence type="ECO:0000313" key="3">
    <source>
        <dbReference type="EMBL" id="KAK9879989.1"/>
    </source>
</evidence>
<keyword evidence="4" id="KW-1185">Reference proteome</keyword>
<evidence type="ECO:0000256" key="2">
    <source>
        <dbReference type="SAM" id="SignalP"/>
    </source>
</evidence>
<comment type="caution">
    <text evidence="3">The sequence shown here is derived from an EMBL/GenBank/DDBJ whole genome shotgun (WGS) entry which is preliminary data.</text>
</comment>
<keyword evidence="1" id="KW-1133">Transmembrane helix</keyword>
<keyword evidence="1" id="KW-0472">Membrane</keyword>
<organism evidence="3 4">
    <name type="scientific">Henosepilachna vigintioctopunctata</name>
    <dbReference type="NCBI Taxonomy" id="420089"/>
    <lineage>
        <taxon>Eukaryota</taxon>
        <taxon>Metazoa</taxon>
        <taxon>Ecdysozoa</taxon>
        <taxon>Arthropoda</taxon>
        <taxon>Hexapoda</taxon>
        <taxon>Insecta</taxon>
        <taxon>Pterygota</taxon>
        <taxon>Neoptera</taxon>
        <taxon>Endopterygota</taxon>
        <taxon>Coleoptera</taxon>
        <taxon>Polyphaga</taxon>
        <taxon>Cucujiformia</taxon>
        <taxon>Coccinelloidea</taxon>
        <taxon>Coccinellidae</taxon>
        <taxon>Epilachninae</taxon>
        <taxon>Epilachnini</taxon>
        <taxon>Henosepilachna</taxon>
    </lineage>
</organism>
<dbReference type="InterPro" id="IPR012464">
    <property type="entry name" value="DUF1676"/>
</dbReference>
<reference evidence="3 4" key="1">
    <citation type="submission" date="2023-03" db="EMBL/GenBank/DDBJ databases">
        <title>Genome insight into feeding habits of ladybird beetles.</title>
        <authorList>
            <person name="Li H.-S."/>
            <person name="Huang Y.-H."/>
            <person name="Pang H."/>
        </authorList>
    </citation>
    <scope>NUCLEOTIDE SEQUENCE [LARGE SCALE GENOMIC DNA]</scope>
    <source>
        <strain evidence="3">SYSU_2023b</strain>
        <tissue evidence="3">Whole body</tissue>
    </source>
</reference>
<name>A0AAW1UKR1_9CUCU</name>
<feature type="transmembrane region" description="Helical" evidence="1">
    <location>
        <begin position="112"/>
        <end position="132"/>
    </location>
</feature>
<feature type="signal peptide" evidence="2">
    <location>
        <begin position="1"/>
        <end position="20"/>
    </location>
</feature>
<accession>A0AAW1UKR1</accession>
<dbReference type="EMBL" id="JARQZJ010000063">
    <property type="protein sequence ID" value="KAK9879989.1"/>
    <property type="molecule type" value="Genomic_DNA"/>
</dbReference>
<protein>
    <submittedName>
        <fullName evidence="3">Uncharacterized protein</fullName>
    </submittedName>
</protein>
<dbReference type="AlphaFoldDB" id="A0AAW1UKR1"/>
<dbReference type="Pfam" id="PF07898">
    <property type="entry name" value="DUF1676"/>
    <property type="match status" value="1"/>
</dbReference>
<keyword evidence="1" id="KW-0812">Transmembrane</keyword>
<gene>
    <name evidence="3" type="ORF">WA026_008502</name>
</gene>
<keyword evidence="2" id="KW-0732">Signal</keyword>